<dbReference type="Proteomes" id="UP000669133">
    <property type="component" value="Unassembled WGS sequence"/>
</dbReference>
<reference evidence="2 3" key="1">
    <citation type="submission" date="2020-12" db="EMBL/GenBank/DDBJ databases">
        <title>Effect of drift, selection, and recombination on the evolution of hybrid genomes in Candida yeast pathogens.</title>
        <authorList>
            <person name="Mixao V."/>
            <person name="Ksiezopolska E."/>
            <person name="Saus E."/>
            <person name="Boekhout T."/>
            <person name="Gacser A."/>
            <person name="Gabaldon T."/>
        </authorList>
    </citation>
    <scope>NUCLEOTIDE SEQUENCE [LARGE SCALE GENOMIC DNA]</scope>
    <source>
        <strain evidence="2 3">BP57</strain>
    </source>
</reference>
<dbReference type="GeneID" id="93650041"/>
<dbReference type="EMBL" id="JAEOAQ010000001">
    <property type="protein sequence ID" value="KAG5422317.1"/>
    <property type="molecule type" value="Genomic_DNA"/>
</dbReference>
<organism evidence="2 3">
    <name type="scientific">Candida metapsilosis</name>
    <dbReference type="NCBI Taxonomy" id="273372"/>
    <lineage>
        <taxon>Eukaryota</taxon>
        <taxon>Fungi</taxon>
        <taxon>Dikarya</taxon>
        <taxon>Ascomycota</taxon>
        <taxon>Saccharomycotina</taxon>
        <taxon>Pichiomycetes</taxon>
        <taxon>Debaryomycetaceae</taxon>
        <taxon>Candida/Lodderomyces clade</taxon>
        <taxon>Candida</taxon>
    </lineage>
</organism>
<proteinExistence type="predicted"/>
<protein>
    <submittedName>
        <fullName evidence="2">Uncharacterized protein</fullName>
    </submittedName>
</protein>
<accession>A0A8H8DE55</accession>
<feature type="region of interest" description="Disordered" evidence="1">
    <location>
        <begin position="59"/>
        <end position="80"/>
    </location>
</feature>
<name>A0A8H8DE55_9ASCO</name>
<dbReference type="RefSeq" id="XP_067551433.1">
    <property type="nucleotide sequence ID" value="XM_067690155.1"/>
</dbReference>
<evidence type="ECO:0000313" key="3">
    <source>
        <dbReference type="Proteomes" id="UP000669133"/>
    </source>
</evidence>
<sequence length="80" mass="8544">MSSSDKQQQQDNKEFGQLGDIAQKLQSSQAEGGGDGNIDKDLKAQAAEAYGKFEKLSDKEKEDLVKGGLGKLEGKGGEKK</sequence>
<feature type="region of interest" description="Disordered" evidence="1">
    <location>
        <begin position="1"/>
        <end position="40"/>
    </location>
</feature>
<comment type="caution">
    <text evidence="2">The sequence shown here is derived from an EMBL/GenBank/DDBJ whole genome shotgun (WGS) entry which is preliminary data.</text>
</comment>
<dbReference type="OrthoDB" id="4023511at2759"/>
<evidence type="ECO:0000313" key="2">
    <source>
        <dbReference type="EMBL" id="KAG5422317.1"/>
    </source>
</evidence>
<dbReference type="AlphaFoldDB" id="A0A8H8DE55"/>
<evidence type="ECO:0000256" key="1">
    <source>
        <dbReference type="SAM" id="MobiDB-lite"/>
    </source>
</evidence>
<keyword evidence="3" id="KW-1185">Reference proteome</keyword>
<gene>
    <name evidence="2" type="ORF">I9W82_001412</name>
</gene>